<sequence>MHRIKAKGISSRMVSKTRWVAPKDRIQQWNIVMGDKVGIIAGKDKGTIGEIKSVDRKTNSVIVEGKKLSKKHVPMQPAAPEGIMRKEQPIHISNVMLLHPDTQLPTRIDRRRVEKTLGDGRVVERWSRFVKNSDIEIPKPARKYDDKGGAEMHSTLPDDVIRVTYQPPNAFDPPVPTCLIKELRNVHKSTHSA</sequence>
<dbReference type="Pfam" id="PF00467">
    <property type="entry name" value="KOW"/>
    <property type="match status" value="1"/>
</dbReference>
<dbReference type="PROSITE" id="PS01108">
    <property type="entry name" value="RIBOSOMAL_L24"/>
    <property type="match status" value="1"/>
</dbReference>
<dbReference type="InterPro" id="IPR041988">
    <property type="entry name" value="Ribosomal_uL24_KOW"/>
</dbReference>
<dbReference type="InterPro" id="IPR014722">
    <property type="entry name" value="Rib_uL2_dom2"/>
</dbReference>
<gene>
    <name evidence="6" type="ORF">DM01DRAFT_1319692</name>
</gene>
<evidence type="ECO:0000256" key="3">
    <source>
        <dbReference type="ARBA" id="ARBA00023274"/>
    </source>
</evidence>
<evidence type="ECO:0000259" key="5">
    <source>
        <dbReference type="SMART" id="SM00739"/>
    </source>
</evidence>
<dbReference type="SUPFAM" id="SSF50104">
    <property type="entry name" value="Translation proteins SH3-like domain"/>
    <property type="match status" value="1"/>
</dbReference>
<proteinExistence type="inferred from homology"/>
<reference evidence="6 7" key="1">
    <citation type="submission" date="2016-07" db="EMBL/GenBank/DDBJ databases">
        <title>Pervasive Adenine N6-methylation of Active Genes in Fungi.</title>
        <authorList>
            <consortium name="DOE Joint Genome Institute"/>
            <person name="Mondo S.J."/>
            <person name="Dannebaum R.O."/>
            <person name="Kuo R.C."/>
            <person name="Labutti K."/>
            <person name="Haridas S."/>
            <person name="Kuo A."/>
            <person name="Salamov A."/>
            <person name="Ahrendt S.R."/>
            <person name="Lipzen A."/>
            <person name="Sullivan W."/>
            <person name="Andreopoulos W.B."/>
            <person name="Clum A."/>
            <person name="Lindquist E."/>
            <person name="Daum C."/>
            <person name="Ramamoorthy G.K."/>
            <person name="Gryganskyi A."/>
            <person name="Culley D."/>
            <person name="Magnuson J.K."/>
            <person name="James T.Y."/>
            <person name="O'Malley M.A."/>
            <person name="Stajich J.E."/>
            <person name="Spatafora J.W."/>
            <person name="Visel A."/>
            <person name="Grigoriev I.V."/>
        </authorList>
    </citation>
    <scope>NUCLEOTIDE SEQUENCE [LARGE SCALE GENOMIC DNA]</scope>
    <source>
        <strain evidence="6 7">NRRL 3301</strain>
    </source>
</reference>
<dbReference type="InterPro" id="IPR057264">
    <property type="entry name" value="Ribosomal_uL24_C"/>
</dbReference>
<keyword evidence="2 4" id="KW-0689">Ribosomal protein</keyword>
<dbReference type="GO" id="GO:0003723">
    <property type="term" value="F:RNA binding"/>
    <property type="evidence" value="ECO:0007669"/>
    <property type="project" value="InterPro"/>
</dbReference>
<dbReference type="SMART" id="SM00739">
    <property type="entry name" value="KOW"/>
    <property type="match status" value="1"/>
</dbReference>
<evidence type="ECO:0000256" key="4">
    <source>
        <dbReference type="RuleBase" id="RU003477"/>
    </source>
</evidence>
<dbReference type="InterPro" id="IPR005825">
    <property type="entry name" value="Ribosomal_uL24_CS"/>
</dbReference>
<keyword evidence="7" id="KW-1185">Reference proteome</keyword>
<dbReference type="InterPro" id="IPR008991">
    <property type="entry name" value="Translation_prot_SH3-like_sf"/>
</dbReference>
<organism evidence="6 7">
    <name type="scientific">Hesseltinella vesiculosa</name>
    <dbReference type="NCBI Taxonomy" id="101127"/>
    <lineage>
        <taxon>Eukaryota</taxon>
        <taxon>Fungi</taxon>
        <taxon>Fungi incertae sedis</taxon>
        <taxon>Mucoromycota</taxon>
        <taxon>Mucoromycotina</taxon>
        <taxon>Mucoromycetes</taxon>
        <taxon>Mucorales</taxon>
        <taxon>Cunninghamellaceae</taxon>
        <taxon>Hesseltinella</taxon>
    </lineage>
</organism>
<dbReference type="Proteomes" id="UP000242146">
    <property type="component" value="Unassembled WGS sequence"/>
</dbReference>
<dbReference type="InterPro" id="IPR005824">
    <property type="entry name" value="KOW"/>
</dbReference>
<dbReference type="PANTHER" id="PTHR12903">
    <property type="entry name" value="MITOCHONDRIAL RIBOSOMAL PROTEIN L24"/>
    <property type="match status" value="1"/>
</dbReference>
<feature type="domain" description="KOW" evidence="5">
    <location>
        <begin position="30"/>
        <end position="57"/>
    </location>
</feature>
<dbReference type="Gene3D" id="2.30.30.30">
    <property type="match status" value="1"/>
</dbReference>
<dbReference type="InterPro" id="IPR003256">
    <property type="entry name" value="Ribosomal_uL24"/>
</dbReference>
<name>A0A1X2GNE8_9FUNG</name>
<dbReference type="HAMAP" id="MF_01326_B">
    <property type="entry name" value="Ribosomal_uL24_B"/>
    <property type="match status" value="1"/>
</dbReference>
<dbReference type="EMBL" id="MCGT01000008">
    <property type="protein sequence ID" value="ORX57658.1"/>
    <property type="molecule type" value="Genomic_DNA"/>
</dbReference>
<dbReference type="GO" id="GO:0006412">
    <property type="term" value="P:translation"/>
    <property type="evidence" value="ECO:0007669"/>
    <property type="project" value="InterPro"/>
</dbReference>
<dbReference type="GO" id="GO:1990904">
    <property type="term" value="C:ribonucleoprotein complex"/>
    <property type="evidence" value="ECO:0007669"/>
    <property type="project" value="UniProtKB-KW"/>
</dbReference>
<dbReference type="NCBIfam" id="TIGR01079">
    <property type="entry name" value="rplX_bact"/>
    <property type="match status" value="1"/>
</dbReference>
<dbReference type="Pfam" id="PF17136">
    <property type="entry name" value="ribosomal_L24"/>
    <property type="match status" value="1"/>
</dbReference>
<evidence type="ECO:0000256" key="1">
    <source>
        <dbReference type="ARBA" id="ARBA00010618"/>
    </source>
</evidence>
<accession>A0A1X2GNE8</accession>
<dbReference type="GO" id="GO:0003735">
    <property type="term" value="F:structural constituent of ribosome"/>
    <property type="evidence" value="ECO:0007669"/>
    <property type="project" value="InterPro"/>
</dbReference>
<dbReference type="OrthoDB" id="359154at2759"/>
<dbReference type="GO" id="GO:0005840">
    <property type="term" value="C:ribosome"/>
    <property type="evidence" value="ECO:0007669"/>
    <property type="project" value="UniProtKB-KW"/>
</dbReference>
<keyword evidence="3 4" id="KW-0687">Ribonucleoprotein</keyword>
<protein>
    <submittedName>
        <fullName evidence="6">Translation protein SH3-like protein</fullName>
    </submittedName>
</protein>
<dbReference type="STRING" id="101127.A0A1X2GNE8"/>
<comment type="similarity">
    <text evidence="1 4">Belongs to the universal ribosomal protein uL24 family.</text>
</comment>
<comment type="caution">
    <text evidence="6">The sequence shown here is derived from an EMBL/GenBank/DDBJ whole genome shotgun (WGS) entry which is preliminary data.</text>
</comment>
<evidence type="ECO:0000256" key="2">
    <source>
        <dbReference type="ARBA" id="ARBA00022980"/>
    </source>
</evidence>
<dbReference type="AlphaFoldDB" id="A0A1X2GNE8"/>
<dbReference type="CDD" id="cd06089">
    <property type="entry name" value="KOW_RPL26"/>
    <property type="match status" value="1"/>
</dbReference>
<evidence type="ECO:0000313" key="6">
    <source>
        <dbReference type="EMBL" id="ORX57658.1"/>
    </source>
</evidence>
<evidence type="ECO:0000313" key="7">
    <source>
        <dbReference type="Proteomes" id="UP000242146"/>
    </source>
</evidence>